<keyword evidence="4 6" id="KW-1133">Transmembrane helix</keyword>
<dbReference type="RefSeq" id="WP_054536867.1">
    <property type="nucleotide sequence ID" value="NZ_LGKP01000035.1"/>
</dbReference>
<protein>
    <recommendedName>
        <fullName evidence="7">ABC-2 type transporter transmembrane domain-containing protein</fullName>
    </recommendedName>
</protein>
<evidence type="ECO:0000256" key="6">
    <source>
        <dbReference type="SAM" id="Phobius"/>
    </source>
</evidence>
<keyword evidence="9" id="KW-1185">Reference proteome</keyword>
<feature type="transmembrane region" description="Helical" evidence="6">
    <location>
        <begin position="21"/>
        <end position="39"/>
    </location>
</feature>
<dbReference type="GO" id="GO:0005886">
    <property type="term" value="C:plasma membrane"/>
    <property type="evidence" value="ECO:0007669"/>
    <property type="project" value="UniProtKB-SubCell"/>
</dbReference>
<feature type="transmembrane region" description="Helical" evidence="6">
    <location>
        <begin position="368"/>
        <end position="390"/>
    </location>
</feature>
<dbReference type="STRING" id="70996.SE18_23375"/>
<gene>
    <name evidence="8" type="ORF">SE18_23375</name>
</gene>
<feature type="transmembrane region" description="Helical" evidence="6">
    <location>
        <begin position="338"/>
        <end position="356"/>
    </location>
</feature>
<feature type="domain" description="ABC-2 type transporter transmembrane" evidence="7">
    <location>
        <begin position="19"/>
        <end position="387"/>
    </location>
</feature>
<dbReference type="OrthoDB" id="142621at2"/>
<feature type="transmembrane region" description="Helical" evidence="6">
    <location>
        <begin position="238"/>
        <end position="259"/>
    </location>
</feature>
<evidence type="ECO:0000313" key="8">
    <source>
        <dbReference type="EMBL" id="KPL81553.1"/>
    </source>
</evidence>
<keyword evidence="5 6" id="KW-0472">Membrane</keyword>
<evidence type="ECO:0000256" key="2">
    <source>
        <dbReference type="ARBA" id="ARBA00022475"/>
    </source>
</evidence>
<comment type="subcellular location">
    <subcellularLocation>
        <location evidence="1">Cell membrane</location>
        <topology evidence="1">Multi-pass membrane protein</topology>
    </subcellularLocation>
</comment>
<feature type="transmembrane region" description="Helical" evidence="6">
    <location>
        <begin position="313"/>
        <end position="332"/>
    </location>
</feature>
<evidence type="ECO:0000256" key="4">
    <source>
        <dbReference type="ARBA" id="ARBA00022989"/>
    </source>
</evidence>
<dbReference type="PANTHER" id="PTHR30294:SF29">
    <property type="entry name" value="MULTIDRUG ABC TRANSPORTER PERMEASE YBHS-RELATED"/>
    <property type="match status" value="1"/>
</dbReference>
<sequence>MAKIWFVARRDLLYHIRKKDFYWSTLGVPLLIGAIYLFAQLFGGDPSGQTTASLFIPDNDRNHSIGIVDQAGVIKQHFEVISPTTVLQFDDQATAESALRQAQIESLFLIPADYQQAGIVTRTTRTASIFDQADTNALRSLLAVNQLRSPHIAFVPRLFEPISLSKAEAIGNNVRVAGNLNQNFAGSMVPIGFAMAIYISIFMGASLLMQGILEEKENRTLEVLLTSISPRELLTGKMVGLGIVAFIQLGFWAMLAVGVLRGQAIRAALNQVQIEPTTWLLLGIFFLLGYLFYASLTAGIGAISPSMRELSQLIILVSVPAMIPLMFITSLLSKPNGTLALILSIIPFTAPSTMMLRSVMTVVPPWQIGLSIGLLALSVVATLSLTARLFRATILLRGSKFSLRGLWQALR</sequence>
<evidence type="ECO:0000313" key="9">
    <source>
        <dbReference type="Proteomes" id="UP000050277"/>
    </source>
</evidence>
<evidence type="ECO:0000256" key="5">
    <source>
        <dbReference type="ARBA" id="ARBA00023136"/>
    </source>
</evidence>
<dbReference type="Proteomes" id="UP000050277">
    <property type="component" value="Unassembled WGS sequence"/>
</dbReference>
<evidence type="ECO:0000256" key="3">
    <source>
        <dbReference type="ARBA" id="ARBA00022692"/>
    </source>
</evidence>
<dbReference type="AlphaFoldDB" id="A0A0P6XEK0"/>
<organism evidence="8 9">
    <name type="scientific">Herpetosiphon geysericola</name>
    <dbReference type="NCBI Taxonomy" id="70996"/>
    <lineage>
        <taxon>Bacteria</taxon>
        <taxon>Bacillati</taxon>
        <taxon>Chloroflexota</taxon>
        <taxon>Chloroflexia</taxon>
        <taxon>Herpetosiphonales</taxon>
        <taxon>Herpetosiphonaceae</taxon>
        <taxon>Herpetosiphon</taxon>
    </lineage>
</organism>
<feature type="transmembrane region" description="Helical" evidence="6">
    <location>
        <begin position="279"/>
        <end position="301"/>
    </location>
</feature>
<keyword evidence="3 6" id="KW-0812">Transmembrane</keyword>
<keyword evidence="2" id="KW-1003">Cell membrane</keyword>
<accession>A0A0P6XEK0</accession>
<comment type="caution">
    <text evidence="8">The sequence shown here is derived from an EMBL/GenBank/DDBJ whole genome shotgun (WGS) entry which is preliminary data.</text>
</comment>
<dbReference type="InterPro" id="IPR051449">
    <property type="entry name" value="ABC-2_transporter_component"/>
</dbReference>
<name>A0A0P6XEK0_9CHLR</name>
<dbReference type="Pfam" id="PF12698">
    <property type="entry name" value="ABC2_membrane_3"/>
    <property type="match status" value="1"/>
</dbReference>
<dbReference type="GO" id="GO:0140359">
    <property type="term" value="F:ABC-type transporter activity"/>
    <property type="evidence" value="ECO:0007669"/>
    <property type="project" value="InterPro"/>
</dbReference>
<evidence type="ECO:0000256" key="1">
    <source>
        <dbReference type="ARBA" id="ARBA00004651"/>
    </source>
</evidence>
<dbReference type="PANTHER" id="PTHR30294">
    <property type="entry name" value="MEMBRANE COMPONENT OF ABC TRANSPORTER YHHJ-RELATED"/>
    <property type="match status" value="1"/>
</dbReference>
<dbReference type="InterPro" id="IPR013525">
    <property type="entry name" value="ABC2_TM"/>
</dbReference>
<dbReference type="EMBL" id="LGKP01000035">
    <property type="protein sequence ID" value="KPL81553.1"/>
    <property type="molecule type" value="Genomic_DNA"/>
</dbReference>
<reference evidence="8 9" key="1">
    <citation type="submission" date="2015-07" db="EMBL/GenBank/DDBJ databases">
        <title>Whole genome sequence of Herpetosiphon geysericola DSM 7119.</title>
        <authorList>
            <person name="Hemp J."/>
            <person name="Ward L.M."/>
            <person name="Pace L.A."/>
            <person name="Fischer W.W."/>
        </authorList>
    </citation>
    <scope>NUCLEOTIDE SEQUENCE [LARGE SCALE GENOMIC DNA]</scope>
    <source>
        <strain evidence="8 9">DSM 7119</strain>
    </source>
</reference>
<evidence type="ECO:0000259" key="7">
    <source>
        <dbReference type="Pfam" id="PF12698"/>
    </source>
</evidence>
<proteinExistence type="predicted"/>